<evidence type="ECO:0000256" key="2">
    <source>
        <dbReference type="ARBA" id="ARBA00008973"/>
    </source>
</evidence>
<comment type="caution">
    <text evidence="8">The sequence shown here is derived from an EMBL/GenBank/DDBJ whole genome shotgun (WGS) entry which is preliminary data.</text>
</comment>
<dbReference type="OrthoDB" id="9812878at2"/>
<dbReference type="GO" id="GO:0016020">
    <property type="term" value="C:membrane"/>
    <property type="evidence" value="ECO:0007669"/>
    <property type="project" value="UniProtKB-SubCell"/>
</dbReference>
<reference evidence="8 9" key="1">
    <citation type="submission" date="2019-07" db="EMBL/GenBank/DDBJ databases">
        <title>Quadrisphaera sp. strain DD2A genome sequencing and assembly.</title>
        <authorList>
            <person name="Kim I."/>
        </authorList>
    </citation>
    <scope>NUCLEOTIDE SEQUENCE [LARGE SCALE GENOMIC DNA]</scope>
    <source>
        <strain evidence="8 9">DD2A</strain>
    </source>
</reference>
<organism evidence="8 9">
    <name type="scientific">Quadrisphaera setariae</name>
    <dbReference type="NCBI Taxonomy" id="2593304"/>
    <lineage>
        <taxon>Bacteria</taxon>
        <taxon>Bacillati</taxon>
        <taxon>Actinomycetota</taxon>
        <taxon>Actinomycetes</taxon>
        <taxon>Kineosporiales</taxon>
        <taxon>Kineosporiaceae</taxon>
        <taxon>Quadrisphaera</taxon>
    </lineage>
</organism>
<name>A0A5C8ZE67_9ACTN</name>
<keyword evidence="7" id="KW-0812">Transmembrane</keyword>
<dbReference type="Gene3D" id="3.40.190.10">
    <property type="entry name" value="Periplasmic binding protein-like II"/>
    <property type="match status" value="2"/>
</dbReference>
<evidence type="ECO:0000313" key="9">
    <source>
        <dbReference type="Proteomes" id="UP000321234"/>
    </source>
</evidence>
<sequence length="329" mass="33791">MSSTDPSASPVLPPKPKRKTPVAAIAVAAVVLLAVVGVGAWVLGSRSGGGDDTAASSTASSQGYRSEVKIGVADSSLPYWKTYTELAKSQLGVTVDLVNFSDYSLPNPALSQGEVDLNQFQHIQYLANYDATANDTIQPIGSTAVYPLPLYSTTVKDVASLPADAVVAIPNDAINEARALLLLQQAGLVQLKGGGTAFSKTADITSSKVKVTPVAADQTAGALQSGSAVAAVVNNNFATKAGLTEQQIIVADDPAAAAAAPYVNIFAARKADVGDKTYLALAKLWHDPAVQAVFTKDYPSAVVVDRPAADLQADLAKVEQDAKAAKAAG</sequence>
<comment type="similarity">
    <text evidence="2">Belongs to the NlpA lipoprotein family.</text>
</comment>
<keyword evidence="6" id="KW-0449">Lipoprotein</keyword>
<comment type="subcellular location">
    <subcellularLocation>
        <location evidence="1">Membrane</location>
        <topology evidence="1">Lipid-anchor</topology>
    </subcellularLocation>
</comment>
<dbReference type="EMBL" id="VKAC01000006">
    <property type="protein sequence ID" value="TXR56097.1"/>
    <property type="molecule type" value="Genomic_DNA"/>
</dbReference>
<keyword evidence="3" id="KW-0732">Signal</keyword>
<evidence type="ECO:0000256" key="3">
    <source>
        <dbReference type="ARBA" id="ARBA00022729"/>
    </source>
</evidence>
<dbReference type="Proteomes" id="UP000321234">
    <property type="component" value="Unassembled WGS sequence"/>
</dbReference>
<dbReference type="AlphaFoldDB" id="A0A5C8ZE67"/>
<feature type="transmembrane region" description="Helical" evidence="7">
    <location>
        <begin position="20"/>
        <end position="43"/>
    </location>
</feature>
<dbReference type="RefSeq" id="WP_147926529.1">
    <property type="nucleotide sequence ID" value="NZ_VKAC01000006.1"/>
</dbReference>
<dbReference type="PANTHER" id="PTHR30429:SF3">
    <property type="entry name" value="LIPOPROTEIN"/>
    <property type="match status" value="1"/>
</dbReference>
<keyword evidence="4 7" id="KW-0472">Membrane</keyword>
<evidence type="ECO:0000313" key="8">
    <source>
        <dbReference type="EMBL" id="TXR56097.1"/>
    </source>
</evidence>
<evidence type="ECO:0000256" key="4">
    <source>
        <dbReference type="ARBA" id="ARBA00023136"/>
    </source>
</evidence>
<accession>A0A5C8ZE67</accession>
<dbReference type="InterPro" id="IPR004872">
    <property type="entry name" value="Lipoprotein_NlpA"/>
</dbReference>
<keyword evidence="9" id="KW-1185">Reference proteome</keyword>
<keyword evidence="5" id="KW-0564">Palmitate</keyword>
<dbReference type="PANTHER" id="PTHR30429">
    <property type="entry name" value="D-METHIONINE-BINDING LIPOPROTEIN METQ"/>
    <property type="match status" value="1"/>
</dbReference>
<dbReference type="SUPFAM" id="SSF53850">
    <property type="entry name" value="Periplasmic binding protein-like II"/>
    <property type="match status" value="1"/>
</dbReference>
<protein>
    <submittedName>
        <fullName evidence="8">Metal ABC transporter substrate-binding protein</fullName>
    </submittedName>
</protein>
<gene>
    <name evidence="8" type="ORF">FMM08_11735</name>
</gene>
<proteinExistence type="inferred from homology"/>
<evidence type="ECO:0000256" key="1">
    <source>
        <dbReference type="ARBA" id="ARBA00004635"/>
    </source>
</evidence>
<dbReference type="Pfam" id="PF03180">
    <property type="entry name" value="Lipoprotein_9"/>
    <property type="match status" value="1"/>
</dbReference>
<evidence type="ECO:0000256" key="7">
    <source>
        <dbReference type="SAM" id="Phobius"/>
    </source>
</evidence>
<evidence type="ECO:0000256" key="5">
    <source>
        <dbReference type="ARBA" id="ARBA00023139"/>
    </source>
</evidence>
<keyword evidence="7" id="KW-1133">Transmembrane helix</keyword>
<evidence type="ECO:0000256" key="6">
    <source>
        <dbReference type="ARBA" id="ARBA00023288"/>
    </source>
</evidence>